<dbReference type="SUPFAM" id="SSF48179">
    <property type="entry name" value="6-phosphogluconate dehydrogenase C-terminal domain-like"/>
    <property type="match status" value="1"/>
</dbReference>
<dbReference type="InterPro" id="IPR014026">
    <property type="entry name" value="UDP-Glc/GDP-Man_DH_dimer"/>
</dbReference>
<feature type="domain" description="UDP-glucose/GDP-mannose dehydrogenase C-terminal" evidence="11">
    <location>
        <begin position="321"/>
        <end position="420"/>
    </location>
</feature>
<evidence type="ECO:0000313" key="13">
    <source>
        <dbReference type="Proteomes" id="UP000294028"/>
    </source>
</evidence>
<dbReference type="InterPro" id="IPR017476">
    <property type="entry name" value="UDP-Glc/GDP-Man"/>
</dbReference>
<dbReference type="Proteomes" id="UP000294028">
    <property type="component" value="Unassembled WGS sequence"/>
</dbReference>
<feature type="binding site" evidence="10">
    <location>
        <position position="272"/>
    </location>
    <ligand>
        <name>NAD(+)</name>
        <dbReference type="ChEBI" id="CHEBI:57540"/>
    </ligand>
</feature>
<feature type="binding site" evidence="10">
    <location>
        <position position="30"/>
    </location>
    <ligand>
        <name>NAD(+)</name>
        <dbReference type="ChEBI" id="CHEBI:57540"/>
    </ligand>
</feature>
<evidence type="ECO:0000256" key="7">
    <source>
        <dbReference type="PIRNR" id="PIRNR000124"/>
    </source>
</evidence>
<comment type="pathway">
    <text evidence="1">Nucleotide-sugar biosynthesis; UDP-alpha-D-glucuronate biosynthesis; UDP-alpha-D-glucuronate from UDP-alpha-D-glucose: step 1/1.</text>
</comment>
<comment type="similarity">
    <text evidence="2 7">Belongs to the UDP-glucose/GDP-mannose dehydrogenase family.</text>
</comment>
<evidence type="ECO:0000313" key="12">
    <source>
        <dbReference type="EMBL" id="RYJ13712.1"/>
    </source>
</evidence>
<evidence type="ECO:0000256" key="3">
    <source>
        <dbReference type="ARBA" id="ARBA00012954"/>
    </source>
</evidence>
<feature type="binding site" evidence="9">
    <location>
        <begin position="156"/>
        <end position="159"/>
    </location>
    <ligand>
        <name>substrate</name>
    </ligand>
</feature>
<dbReference type="GO" id="GO:0003979">
    <property type="term" value="F:UDP-glucose 6-dehydrogenase activity"/>
    <property type="evidence" value="ECO:0007669"/>
    <property type="project" value="UniProtKB-EC"/>
</dbReference>
<dbReference type="GO" id="GO:0000271">
    <property type="term" value="P:polysaccharide biosynthetic process"/>
    <property type="evidence" value="ECO:0007669"/>
    <property type="project" value="InterPro"/>
</dbReference>
<proteinExistence type="inferred from homology"/>
<dbReference type="PANTHER" id="PTHR43750">
    <property type="entry name" value="UDP-GLUCOSE 6-DEHYDROGENASE TUAD"/>
    <property type="match status" value="1"/>
</dbReference>
<dbReference type="SUPFAM" id="SSF52413">
    <property type="entry name" value="UDP-glucose/GDP-mannose dehydrogenase C-terminal domain"/>
    <property type="match status" value="1"/>
</dbReference>
<dbReference type="InterPro" id="IPR008927">
    <property type="entry name" value="6-PGluconate_DH-like_C_sf"/>
</dbReference>
<organism evidence="12 13">
    <name type="scientific">Halogeometricum borinquense</name>
    <dbReference type="NCBI Taxonomy" id="60847"/>
    <lineage>
        <taxon>Archaea</taxon>
        <taxon>Methanobacteriati</taxon>
        <taxon>Methanobacteriota</taxon>
        <taxon>Stenosarchaea group</taxon>
        <taxon>Halobacteria</taxon>
        <taxon>Halobacteriales</taxon>
        <taxon>Haloferacaceae</taxon>
        <taxon>Halogeometricum</taxon>
    </lineage>
</organism>
<evidence type="ECO:0000256" key="1">
    <source>
        <dbReference type="ARBA" id="ARBA00004701"/>
    </source>
</evidence>
<accession>A0A482TAG4</accession>
<evidence type="ECO:0000256" key="9">
    <source>
        <dbReference type="PIRSR" id="PIRSR500134-2"/>
    </source>
</evidence>
<feature type="binding site" evidence="9">
    <location>
        <begin position="258"/>
        <end position="262"/>
    </location>
    <ligand>
        <name>substrate</name>
    </ligand>
</feature>
<dbReference type="PIRSF" id="PIRSF000124">
    <property type="entry name" value="UDPglc_GDPman_dh"/>
    <property type="match status" value="1"/>
</dbReference>
<dbReference type="InterPro" id="IPR054886">
    <property type="entry name" value="UDPGDh_AglM"/>
</dbReference>
<evidence type="ECO:0000256" key="8">
    <source>
        <dbReference type="PIRSR" id="PIRSR500134-1"/>
    </source>
</evidence>
<dbReference type="Gene3D" id="3.40.50.720">
    <property type="entry name" value="NAD(P)-binding Rossmann-like Domain"/>
    <property type="match status" value="2"/>
</dbReference>
<dbReference type="GO" id="GO:0006065">
    <property type="term" value="P:UDP-glucuronate biosynthetic process"/>
    <property type="evidence" value="ECO:0007669"/>
    <property type="project" value="UniProtKB-UniPathway"/>
</dbReference>
<gene>
    <name evidence="12" type="ORF">ELS19_06855</name>
</gene>
<dbReference type="PANTHER" id="PTHR43750:SF3">
    <property type="entry name" value="UDP-GLUCOSE 6-DEHYDROGENASE TUAD"/>
    <property type="match status" value="1"/>
</dbReference>
<keyword evidence="4 7" id="KW-0560">Oxidoreductase</keyword>
<reference evidence="12 13" key="1">
    <citation type="submission" date="2018-12" db="EMBL/GenBank/DDBJ databases">
        <title>Genome analysis provides insights into bioremediation potentialities of Halogeometricum borinquense strain N11.</title>
        <authorList>
            <person name="Najjari A."/>
            <person name="Youssef N."/>
            <person name="Fhoula I."/>
            <person name="Ben Dhia O."/>
            <person name="Mahjoubi M."/>
            <person name="Ouzari H.I."/>
            <person name="Cherif A."/>
        </authorList>
    </citation>
    <scope>NUCLEOTIDE SEQUENCE [LARGE SCALE GENOMIC DNA]</scope>
    <source>
        <strain evidence="12 13">N11</strain>
    </source>
</reference>
<evidence type="ECO:0000256" key="2">
    <source>
        <dbReference type="ARBA" id="ARBA00006601"/>
    </source>
</evidence>
<feature type="binding site" evidence="9">
    <location>
        <position position="328"/>
    </location>
    <ligand>
        <name>substrate</name>
    </ligand>
</feature>
<dbReference type="InterPro" id="IPR001732">
    <property type="entry name" value="UDP-Glc/GDP-Man_DH_N"/>
</dbReference>
<dbReference type="GO" id="GO:0051287">
    <property type="term" value="F:NAD binding"/>
    <property type="evidence" value="ECO:0007669"/>
    <property type="project" value="InterPro"/>
</dbReference>
<dbReference type="InterPro" id="IPR036291">
    <property type="entry name" value="NAD(P)-bd_dom_sf"/>
</dbReference>
<feature type="binding site" evidence="10">
    <location>
        <position position="159"/>
    </location>
    <ligand>
        <name>NAD(+)</name>
        <dbReference type="ChEBI" id="CHEBI:57540"/>
    </ligand>
</feature>
<dbReference type="InterPro" id="IPR036220">
    <property type="entry name" value="UDP-Glc/GDP-Man_DH_C_sf"/>
</dbReference>
<protein>
    <recommendedName>
        <fullName evidence="3 7">UDP-glucose 6-dehydrogenase</fullName>
        <ecNumber evidence="3 7">1.1.1.22</ecNumber>
    </recommendedName>
</protein>
<dbReference type="NCBIfam" id="NF041297">
    <property type="entry name" value="UDPGDh_AglM"/>
    <property type="match status" value="1"/>
</dbReference>
<dbReference type="SUPFAM" id="SSF51735">
    <property type="entry name" value="NAD(P)-binding Rossmann-fold domains"/>
    <property type="match status" value="1"/>
</dbReference>
<dbReference type="Pfam" id="PF03720">
    <property type="entry name" value="UDPG_MGDP_dh_C"/>
    <property type="match status" value="1"/>
</dbReference>
<dbReference type="EC" id="1.1.1.22" evidence="3 7"/>
<evidence type="ECO:0000256" key="4">
    <source>
        <dbReference type="ARBA" id="ARBA00023002"/>
    </source>
</evidence>
<evidence type="ECO:0000259" key="11">
    <source>
        <dbReference type="SMART" id="SM00984"/>
    </source>
</evidence>
<dbReference type="PIRSF" id="PIRSF500134">
    <property type="entry name" value="UDPglc_DH_bac"/>
    <property type="match status" value="1"/>
</dbReference>
<evidence type="ECO:0000256" key="6">
    <source>
        <dbReference type="ARBA" id="ARBA00047473"/>
    </source>
</evidence>
<dbReference type="InterPro" id="IPR014027">
    <property type="entry name" value="UDP-Glc/GDP-Man_DH_C"/>
</dbReference>
<dbReference type="RefSeq" id="WP_129784139.1">
    <property type="nucleotide sequence ID" value="NZ_RZHH01000002.1"/>
</dbReference>
<dbReference type="UniPathway" id="UPA00038">
    <property type="reaction ID" value="UER00491"/>
</dbReference>
<comment type="caution">
    <text evidence="12">The sequence shown here is derived from an EMBL/GenBank/DDBJ whole genome shotgun (WGS) entry which is preliminary data.</text>
</comment>
<dbReference type="InterPro" id="IPR028357">
    <property type="entry name" value="UDPglc_DH_bac"/>
</dbReference>
<feature type="binding site" evidence="10">
    <location>
        <position position="335"/>
    </location>
    <ligand>
        <name>NAD(+)</name>
        <dbReference type="ChEBI" id="CHEBI:57540"/>
    </ligand>
</feature>
<dbReference type="NCBIfam" id="TIGR03026">
    <property type="entry name" value="NDP-sugDHase"/>
    <property type="match status" value="1"/>
</dbReference>
<feature type="binding site" evidence="10">
    <location>
        <position position="122"/>
    </location>
    <ligand>
        <name>NAD(+)</name>
        <dbReference type="ChEBI" id="CHEBI:57540"/>
    </ligand>
</feature>
<comment type="catalytic activity">
    <reaction evidence="6 7">
        <text>UDP-alpha-D-glucose + 2 NAD(+) + H2O = UDP-alpha-D-glucuronate + 2 NADH + 3 H(+)</text>
        <dbReference type="Rhea" id="RHEA:23596"/>
        <dbReference type="ChEBI" id="CHEBI:15377"/>
        <dbReference type="ChEBI" id="CHEBI:15378"/>
        <dbReference type="ChEBI" id="CHEBI:57540"/>
        <dbReference type="ChEBI" id="CHEBI:57945"/>
        <dbReference type="ChEBI" id="CHEBI:58052"/>
        <dbReference type="ChEBI" id="CHEBI:58885"/>
        <dbReference type="EC" id="1.1.1.22"/>
    </reaction>
</comment>
<feature type="binding site" evidence="9">
    <location>
        <position position="213"/>
    </location>
    <ligand>
        <name>substrate</name>
    </ligand>
</feature>
<name>A0A482TAG4_9EURY</name>
<dbReference type="SMART" id="SM00984">
    <property type="entry name" value="UDPG_MGDP_dh_C"/>
    <property type="match status" value="1"/>
</dbReference>
<evidence type="ECO:0000256" key="10">
    <source>
        <dbReference type="PIRSR" id="PIRSR500134-3"/>
    </source>
</evidence>
<feature type="active site" description="Nucleophile" evidence="8">
    <location>
        <position position="269"/>
    </location>
</feature>
<evidence type="ECO:0000256" key="5">
    <source>
        <dbReference type="ARBA" id="ARBA00023027"/>
    </source>
</evidence>
<keyword evidence="5 7" id="KW-0520">NAD</keyword>
<dbReference type="EMBL" id="RZHH01000002">
    <property type="protein sequence ID" value="RYJ13712.1"/>
    <property type="molecule type" value="Genomic_DNA"/>
</dbReference>
<dbReference type="Gene3D" id="1.20.5.100">
    <property type="entry name" value="Cytochrome c1, transmembrane anchor, C-terminal"/>
    <property type="match status" value="1"/>
</dbReference>
<sequence length="430" mass="45945">MEISIIGSGYVGTTIAACFADVGHNVVNVDIDEEIVETLNSGNSPIHEPGLDERIEEHAGDRLRATTDYDAILDTDVTFLALSTPSTDDGHIDLSVMEAGAKSLGATLAEKDDYHLVVTKSTVVPTTTEEVIAPILEEHSGKTVGEDFDVGMNPEFLREGSAVDDFLDPDKVVLGSHTDRAAERLRGVFDPLLERAPDASLVETGIREAEMIKYANNAFLAAKISLVNDLANICKEHEVDTDEVLDAIGLDSRIGSEFLGAGVGWGGSCFPKDVAAIVAAARDVGYEPAMLDAAVEVNDNQPVRMLDILRDHADPDGARIAVLGLAFKPGTDDVRNSRAIPLIDALLDAGADVVGYDPVATENFREKFPDLDYADSAESALDGADAALVVTDWDEFAALDDEFDAMADAVVVDGRNIVTRREGIVYESLV</sequence>
<feature type="binding site" evidence="10">
    <location>
        <position position="84"/>
    </location>
    <ligand>
        <name>NAD(+)</name>
        <dbReference type="ChEBI" id="CHEBI:57540"/>
    </ligand>
</feature>
<feature type="binding site" evidence="9">
    <location>
        <position position="266"/>
    </location>
    <ligand>
        <name>substrate</name>
    </ligand>
</feature>
<dbReference type="Pfam" id="PF00984">
    <property type="entry name" value="UDPG_MGDP_dh"/>
    <property type="match status" value="1"/>
</dbReference>
<dbReference type="AlphaFoldDB" id="A0A482TAG4"/>
<dbReference type="Pfam" id="PF03721">
    <property type="entry name" value="UDPG_MGDP_dh_N"/>
    <property type="match status" value="1"/>
</dbReference>